<keyword evidence="3" id="KW-1185">Reference proteome</keyword>
<keyword evidence="1" id="KW-0812">Transmembrane</keyword>
<name>A0AAN6SWR8_9PEZI</name>
<evidence type="ECO:0000313" key="2">
    <source>
        <dbReference type="EMBL" id="KAK4096685.1"/>
    </source>
</evidence>
<dbReference type="Proteomes" id="UP001305647">
    <property type="component" value="Unassembled WGS sequence"/>
</dbReference>
<dbReference type="AlphaFoldDB" id="A0AAN6SWR8"/>
<keyword evidence="1" id="KW-0472">Membrane</keyword>
<protein>
    <submittedName>
        <fullName evidence="2">Uncharacterized protein</fullName>
    </submittedName>
</protein>
<proteinExistence type="predicted"/>
<accession>A0AAN6SWR8</accession>
<reference evidence="2" key="1">
    <citation type="journal article" date="2023" name="Mol. Phylogenet. Evol.">
        <title>Genome-scale phylogeny and comparative genomics of the fungal order Sordariales.</title>
        <authorList>
            <person name="Hensen N."/>
            <person name="Bonometti L."/>
            <person name="Westerberg I."/>
            <person name="Brannstrom I.O."/>
            <person name="Guillou S."/>
            <person name="Cros-Aarteil S."/>
            <person name="Calhoun S."/>
            <person name="Haridas S."/>
            <person name="Kuo A."/>
            <person name="Mondo S."/>
            <person name="Pangilinan J."/>
            <person name="Riley R."/>
            <person name="LaButti K."/>
            <person name="Andreopoulos B."/>
            <person name="Lipzen A."/>
            <person name="Chen C."/>
            <person name="Yan M."/>
            <person name="Daum C."/>
            <person name="Ng V."/>
            <person name="Clum A."/>
            <person name="Steindorff A."/>
            <person name="Ohm R.A."/>
            <person name="Martin F."/>
            <person name="Silar P."/>
            <person name="Natvig D.O."/>
            <person name="Lalanne C."/>
            <person name="Gautier V."/>
            <person name="Ament-Velasquez S.L."/>
            <person name="Kruys A."/>
            <person name="Hutchinson M.I."/>
            <person name="Powell A.J."/>
            <person name="Barry K."/>
            <person name="Miller A.N."/>
            <person name="Grigoriev I.V."/>
            <person name="Debuchy R."/>
            <person name="Gladieux P."/>
            <person name="Hiltunen Thoren M."/>
            <person name="Johannesson H."/>
        </authorList>
    </citation>
    <scope>NUCLEOTIDE SEQUENCE</scope>
    <source>
        <strain evidence="2">CBS 757.83</strain>
    </source>
</reference>
<dbReference type="EMBL" id="MU863701">
    <property type="protein sequence ID" value="KAK4096685.1"/>
    <property type="molecule type" value="Genomic_DNA"/>
</dbReference>
<evidence type="ECO:0000313" key="3">
    <source>
        <dbReference type="Proteomes" id="UP001305647"/>
    </source>
</evidence>
<reference evidence="2" key="2">
    <citation type="submission" date="2023-05" db="EMBL/GenBank/DDBJ databases">
        <authorList>
            <consortium name="Lawrence Berkeley National Laboratory"/>
            <person name="Steindorff A."/>
            <person name="Hensen N."/>
            <person name="Bonometti L."/>
            <person name="Westerberg I."/>
            <person name="Brannstrom I.O."/>
            <person name="Guillou S."/>
            <person name="Cros-Aarteil S."/>
            <person name="Calhoun S."/>
            <person name="Haridas S."/>
            <person name="Kuo A."/>
            <person name="Mondo S."/>
            <person name="Pangilinan J."/>
            <person name="Riley R."/>
            <person name="Labutti K."/>
            <person name="Andreopoulos B."/>
            <person name="Lipzen A."/>
            <person name="Chen C."/>
            <person name="Yanf M."/>
            <person name="Daum C."/>
            <person name="Ng V."/>
            <person name="Clum A."/>
            <person name="Ohm R."/>
            <person name="Martin F."/>
            <person name="Silar P."/>
            <person name="Natvig D."/>
            <person name="Lalanne C."/>
            <person name="Gautier V."/>
            <person name="Ament-Velasquez S.L."/>
            <person name="Kruys A."/>
            <person name="Hutchinson M.I."/>
            <person name="Powell A.J."/>
            <person name="Barry K."/>
            <person name="Miller A.N."/>
            <person name="Grigoriev I.V."/>
            <person name="Debuchy R."/>
            <person name="Gladieux P."/>
            <person name="Thoren M.H."/>
            <person name="Johannesson H."/>
        </authorList>
    </citation>
    <scope>NUCLEOTIDE SEQUENCE</scope>
    <source>
        <strain evidence="2">CBS 757.83</strain>
    </source>
</reference>
<sequence>MAWVLLLWGFVLAVLRYLASGWLPDLVAMCAMWLWFCIISTLTGLELRADRGYPDMIALIDRCWFIWAGALVSIHSISRYDGSTHHWENKASNPHLPVLKRGSKFPSIVVWASTRSGQNHREGL</sequence>
<evidence type="ECO:0000256" key="1">
    <source>
        <dbReference type="SAM" id="Phobius"/>
    </source>
</evidence>
<feature type="transmembrane region" description="Helical" evidence="1">
    <location>
        <begin position="26"/>
        <end position="47"/>
    </location>
</feature>
<keyword evidence="1" id="KW-1133">Transmembrane helix</keyword>
<organism evidence="2 3">
    <name type="scientific">Parathielavia hyrcaniae</name>
    <dbReference type="NCBI Taxonomy" id="113614"/>
    <lineage>
        <taxon>Eukaryota</taxon>
        <taxon>Fungi</taxon>
        <taxon>Dikarya</taxon>
        <taxon>Ascomycota</taxon>
        <taxon>Pezizomycotina</taxon>
        <taxon>Sordariomycetes</taxon>
        <taxon>Sordariomycetidae</taxon>
        <taxon>Sordariales</taxon>
        <taxon>Chaetomiaceae</taxon>
        <taxon>Parathielavia</taxon>
    </lineage>
</organism>
<comment type="caution">
    <text evidence="2">The sequence shown here is derived from an EMBL/GenBank/DDBJ whole genome shotgun (WGS) entry which is preliminary data.</text>
</comment>
<gene>
    <name evidence="2" type="ORF">N658DRAFT_501294</name>
</gene>